<dbReference type="Proteomes" id="UP000178413">
    <property type="component" value="Unassembled WGS sequence"/>
</dbReference>
<accession>A0A1G2MJB5</accession>
<protein>
    <recommendedName>
        <fullName evidence="4">Phospholipid/glycerol acyltransferase domain-containing protein</fullName>
    </recommendedName>
</protein>
<dbReference type="GO" id="GO:0003841">
    <property type="term" value="F:1-acylglycerol-3-phosphate O-acyltransferase activity"/>
    <property type="evidence" value="ECO:0007669"/>
    <property type="project" value="TreeGrafter"/>
</dbReference>
<keyword evidence="1" id="KW-0808">Transferase</keyword>
<proteinExistence type="predicted"/>
<comment type="caution">
    <text evidence="5">The sequence shown here is derived from an EMBL/GenBank/DDBJ whole genome shotgun (WGS) entry which is preliminary data.</text>
</comment>
<evidence type="ECO:0000256" key="3">
    <source>
        <dbReference type="SAM" id="Phobius"/>
    </source>
</evidence>
<dbReference type="EMBL" id="MHRM01000014">
    <property type="protein sequence ID" value="OHA23948.1"/>
    <property type="molecule type" value="Genomic_DNA"/>
</dbReference>
<gene>
    <name evidence="5" type="ORF">A3D50_01940</name>
</gene>
<keyword evidence="3" id="KW-0812">Transmembrane</keyword>
<evidence type="ECO:0000313" key="6">
    <source>
        <dbReference type="Proteomes" id="UP000178413"/>
    </source>
</evidence>
<dbReference type="Pfam" id="PF01553">
    <property type="entry name" value="Acyltransferase"/>
    <property type="match status" value="1"/>
</dbReference>
<evidence type="ECO:0000313" key="5">
    <source>
        <dbReference type="EMBL" id="OHA23948.1"/>
    </source>
</evidence>
<dbReference type="GO" id="GO:0006654">
    <property type="term" value="P:phosphatidic acid biosynthetic process"/>
    <property type="evidence" value="ECO:0007669"/>
    <property type="project" value="TreeGrafter"/>
</dbReference>
<feature type="domain" description="Phospholipid/glycerol acyltransferase" evidence="4">
    <location>
        <begin position="66"/>
        <end position="191"/>
    </location>
</feature>
<evidence type="ECO:0000256" key="2">
    <source>
        <dbReference type="ARBA" id="ARBA00023315"/>
    </source>
</evidence>
<keyword evidence="3" id="KW-1133">Transmembrane helix</keyword>
<name>A0A1G2MJB5_9BACT</name>
<keyword evidence="3" id="KW-0472">Membrane</keyword>
<reference evidence="5 6" key="1">
    <citation type="journal article" date="2016" name="Nat. Commun.">
        <title>Thousands of microbial genomes shed light on interconnected biogeochemical processes in an aquifer system.</title>
        <authorList>
            <person name="Anantharaman K."/>
            <person name="Brown C.T."/>
            <person name="Hug L.A."/>
            <person name="Sharon I."/>
            <person name="Castelle C.J."/>
            <person name="Probst A.J."/>
            <person name="Thomas B.C."/>
            <person name="Singh A."/>
            <person name="Wilkins M.J."/>
            <person name="Karaoz U."/>
            <person name="Brodie E.L."/>
            <person name="Williams K.H."/>
            <person name="Hubbard S.S."/>
            <person name="Banfield J.F."/>
        </authorList>
    </citation>
    <scope>NUCLEOTIDE SEQUENCE [LARGE SCALE GENOMIC DNA]</scope>
</reference>
<dbReference type="SUPFAM" id="SSF69593">
    <property type="entry name" value="Glycerol-3-phosphate (1)-acyltransferase"/>
    <property type="match status" value="1"/>
</dbReference>
<dbReference type="PANTHER" id="PTHR10434:SF11">
    <property type="entry name" value="1-ACYL-SN-GLYCEROL-3-PHOSPHATE ACYLTRANSFERASE"/>
    <property type="match status" value="1"/>
</dbReference>
<feature type="transmembrane region" description="Helical" evidence="3">
    <location>
        <begin position="79"/>
        <end position="99"/>
    </location>
</feature>
<feature type="transmembrane region" description="Helical" evidence="3">
    <location>
        <begin position="29"/>
        <end position="49"/>
    </location>
</feature>
<dbReference type="InterPro" id="IPR002123">
    <property type="entry name" value="Plipid/glycerol_acylTrfase"/>
</dbReference>
<organism evidence="5 6">
    <name type="scientific">Candidatus Taylorbacteria bacterium RIFCSPHIGHO2_02_FULL_44_12</name>
    <dbReference type="NCBI Taxonomy" id="1802308"/>
    <lineage>
        <taxon>Bacteria</taxon>
        <taxon>Candidatus Tayloriibacteriota</taxon>
    </lineage>
</organism>
<dbReference type="PANTHER" id="PTHR10434">
    <property type="entry name" value="1-ACYL-SN-GLYCEROL-3-PHOSPHATE ACYLTRANSFERASE"/>
    <property type="match status" value="1"/>
</dbReference>
<dbReference type="STRING" id="1802308.A3D50_01940"/>
<sequence>MAHAIETSAEIYLAPVRPRSKRIGVVREWVKVSQFLAWPIVFIVFNIFFKIDIRGRHNLEQLENPTLFISNHIAFYDSFLFRLIIGSYGHLLPLCFMAVRNFKSKTLNTLKAVGIIDLIYSLFGAFTIVPGQGIEAGISGARNIIRDGGNVVIYPEGEMITDGVVGPFKRGAAVLARQTGVTVLPLSFRKGSRMLIRRKIDINIGEPIVVDSRISDIDLTARFRDVVVRLMEE</sequence>
<dbReference type="CDD" id="cd07989">
    <property type="entry name" value="LPLAT_AGPAT-like"/>
    <property type="match status" value="1"/>
</dbReference>
<evidence type="ECO:0000259" key="4">
    <source>
        <dbReference type="SMART" id="SM00563"/>
    </source>
</evidence>
<dbReference type="AlphaFoldDB" id="A0A1G2MJB5"/>
<evidence type="ECO:0000256" key="1">
    <source>
        <dbReference type="ARBA" id="ARBA00022679"/>
    </source>
</evidence>
<keyword evidence="2" id="KW-0012">Acyltransferase</keyword>
<dbReference type="SMART" id="SM00563">
    <property type="entry name" value="PlsC"/>
    <property type="match status" value="1"/>
</dbReference>